<dbReference type="AlphaFoldDB" id="A0A061AZ55"/>
<organism evidence="2">
    <name type="scientific">Cyberlindnera fabianii</name>
    <name type="common">Yeast</name>
    <name type="synonym">Hansenula fabianii</name>
    <dbReference type="NCBI Taxonomy" id="36022"/>
    <lineage>
        <taxon>Eukaryota</taxon>
        <taxon>Fungi</taxon>
        <taxon>Dikarya</taxon>
        <taxon>Ascomycota</taxon>
        <taxon>Saccharomycotina</taxon>
        <taxon>Saccharomycetes</taxon>
        <taxon>Phaffomycetales</taxon>
        <taxon>Phaffomycetaceae</taxon>
        <taxon>Cyberlindnera</taxon>
    </lineage>
</organism>
<evidence type="ECO:0000313" key="2">
    <source>
        <dbReference type="EMBL" id="CDR39992.1"/>
    </source>
</evidence>
<evidence type="ECO:0000256" key="1">
    <source>
        <dbReference type="SAM" id="MobiDB-lite"/>
    </source>
</evidence>
<feature type="region of interest" description="Disordered" evidence="1">
    <location>
        <begin position="1"/>
        <end position="34"/>
    </location>
</feature>
<gene>
    <name evidence="2" type="ORF">CYFA0S_04e01255g</name>
</gene>
<feature type="compositionally biased region" description="Basic and acidic residues" evidence="1">
    <location>
        <begin position="1"/>
        <end position="21"/>
    </location>
</feature>
<dbReference type="EMBL" id="LK052889">
    <property type="protein sequence ID" value="CDR39992.1"/>
    <property type="molecule type" value="Genomic_DNA"/>
</dbReference>
<accession>A0A061AZ55</accession>
<name>A0A061AZ55_CYBFA</name>
<sequence>MRYLRNDDSLRTDGLLNKEEANTSVMRQSREPRGELQDLLALNRRPRHYGVHPGVNRGPVQGTKSYHACGTGVQVDSRVPSATHRPAFWSHQYGIDIPLYNGIRFPTASLPHQAELAAFWEPGPSQWPLTGVGLCRSSVTVWANNHRLLL</sequence>
<proteinExistence type="predicted"/>
<protein>
    <submittedName>
        <fullName evidence="2">CYFA0S04e01255g1_1</fullName>
    </submittedName>
</protein>
<reference evidence="2" key="1">
    <citation type="journal article" date="2014" name="Genome Announc.">
        <title>Genome sequence of the yeast Cyberlindnera fabianii (Hansenula fabianii).</title>
        <authorList>
            <person name="Freel K.C."/>
            <person name="Sarilar V."/>
            <person name="Neuveglise C."/>
            <person name="Devillers H."/>
            <person name="Friedrich A."/>
            <person name="Schacherer J."/>
        </authorList>
    </citation>
    <scope>NUCLEOTIDE SEQUENCE</scope>
    <source>
        <strain evidence="2">YJS4271</strain>
    </source>
</reference>